<comment type="subcellular location">
    <subcellularLocation>
        <location evidence="1">Membrane</location>
        <topology evidence="1">Multi-pass membrane protein</topology>
    </subcellularLocation>
</comment>
<feature type="transmembrane region" description="Helical" evidence="6">
    <location>
        <begin position="231"/>
        <end position="253"/>
    </location>
</feature>
<gene>
    <name evidence="7" type="ORF">IFK94_03865</name>
</gene>
<evidence type="ECO:0000256" key="2">
    <source>
        <dbReference type="ARBA" id="ARBA00022448"/>
    </source>
</evidence>
<sequence length="497" mass="52376">MHTFPAKGIDPGGAAIAEKAWYQRAGLWAGPILALIILLSPAPEGLSSAGWRTAAAGILMAVWWATEALPVPVTALLPIALFPLLQIADVKAATAPYANSTIYLFLGGFLVALAVQRCGLHKRIALTVIVLFGGSGASMVGGFMVASALVSMWVTNTSTTMMLLPIAVSVAAVVGQTLGDSEEIQSRFPKALLLGVAYAATIGGIATLVGTPPNALLAGFMQENYGVEIGFAQWMLVGVPLTAVLLPVCWWLLTKRLFQVTFTTNRETREHLRRTRDDLGRMSAAERRVTIVFLWLALCWMGRPLLMKTPGLGGLSDTGIAMMAGVILFLVPTAGWRSARLLEWKDTKELPWGVLILFGGGLSLAAAVSSSGLAAWLGEQLTSLKLSSLVLLVVLITTLIIYLTELTSNLATTATFLPVVAAVATQSGYDPIILCAPVAIAASCAFMLPVATPPNAVVYSSGLISIPDMIRAGFWLNIISIGLASLVAVVLVSRVLG</sequence>
<feature type="transmembrane region" description="Helical" evidence="6">
    <location>
        <begin position="312"/>
        <end position="331"/>
    </location>
</feature>
<dbReference type="PROSITE" id="PS01271">
    <property type="entry name" value="NA_SULFATE"/>
    <property type="match status" value="1"/>
</dbReference>
<feature type="transmembrane region" description="Helical" evidence="6">
    <location>
        <begin position="432"/>
        <end position="452"/>
    </location>
</feature>
<feature type="transmembrane region" description="Helical" evidence="6">
    <location>
        <begin position="127"/>
        <end position="154"/>
    </location>
</feature>
<evidence type="ECO:0000313" key="8">
    <source>
        <dbReference type="Proteomes" id="UP000648239"/>
    </source>
</evidence>
<protein>
    <submittedName>
        <fullName evidence="7">DASS family sodium-coupled anion symporter</fullName>
    </submittedName>
</protein>
<keyword evidence="3 6" id="KW-0812">Transmembrane</keyword>
<dbReference type="NCBIfam" id="TIGR00785">
    <property type="entry name" value="dass"/>
    <property type="match status" value="1"/>
</dbReference>
<feature type="transmembrane region" description="Helical" evidence="6">
    <location>
        <begin position="352"/>
        <end position="377"/>
    </location>
</feature>
<name>A0A8J6Y795_9BACT</name>
<dbReference type="InterPro" id="IPR001898">
    <property type="entry name" value="SLC13A/DASS"/>
</dbReference>
<feature type="transmembrane region" description="Helical" evidence="6">
    <location>
        <begin position="160"/>
        <end position="179"/>
    </location>
</feature>
<feature type="transmembrane region" description="Helical" evidence="6">
    <location>
        <begin position="472"/>
        <end position="492"/>
    </location>
</feature>
<dbReference type="InterPro" id="IPR031312">
    <property type="entry name" value="Na/sul_symport_CS"/>
</dbReference>
<keyword evidence="4 6" id="KW-1133">Transmembrane helix</keyword>
<feature type="transmembrane region" description="Helical" evidence="6">
    <location>
        <begin position="54"/>
        <end position="85"/>
    </location>
</feature>
<evidence type="ECO:0000256" key="5">
    <source>
        <dbReference type="ARBA" id="ARBA00023136"/>
    </source>
</evidence>
<keyword evidence="2" id="KW-0813">Transport</keyword>
<keyword evidence="5 6" id="KW-0472">Membrane</keyword>
<dbReference type="GO" id="GO:0015141">
    <property type="term" value="F:succinate transmembrane transporter activity"/>
    <property type="evidence" value="ECO:0007669"/>
    <property type="project" value="UniProtKB-ARBA"/>
</dbReference>
<evidence type="ECO:0000256" key="1">
    <source>
        <dbReference type="ARBA" id="ARBA00004141"/>
    </source>
</evidence>
<evidence type="ECO:0000313" key="7">
    <source>
        <dbReference type="EMBL" id="MBD3867241.1"/>
    </source>
</evidence>
<dbReference type="PANTHER" id="PTHR10283:SF82">
    <property type="entry name" value="SOLUTE CARRIER FAMILY 13 MEMBER 2"/>
    <property type="match status" value="1"/>
</dbReference>
<reference evidence="7 8" key="1">
    <citation type="submission" date="2020-08" db="EMBL/GenBank/DDBJ databases">
        <title>Acidobacteriota in marine sediments use diverse sulfur dissimilation pathways.</title>
        <authorList>
            <person name="Wasmund K."/>
        </authorList>
    </citation>
    <scope>NUCLEOTIDE SEQUENCE [LARGE SCALE GENOMIC DNA]</scope>
    <source>
        <strain evidence="7">MAG AM4</strain>
    </source>
</reference>
<feature type="transmembrane region" description="Helical" evidence="6">
    <location>
        <begin position="25"/>
        <end position="42"/>
    </location>
</feature>
<dbReference type="EMBL" id="JACXWD010000007">
    <property type="protein sequence ID" value="MBD3867241.1"/>
    <property type="molecule type" value="Genomic_DNA"/>
</dbReference>
<evidence type="ECO:0000256" key="4">
    <source>
        <dbReference type="ARBA" id="ARBA00022989"/>
    </source>
</evidence>
<comment type="caution">
    <text evidence="7">The sequence shown here is derived from an EMBL/GenBank/DDBJ whole genome shotgun (WGS) entry which is preliminary data.</text>
</comment>
<dbReference type="Pfam" id="PF00939">
    <property type="entry name" value="Na_sulph_symp"/>
    <property type="match status" value="1"/>
</dbReference>
<evidence type="ECO:0000256" key="3">
    <source>
        <dbReference type="ARBA" id="ARBA00022692"/>
    </source>
</evidence>
<dbReference type="AlphaFoldDB" id="A0A8J6Y795"/>
<dbReference type="Proteomes" id="UP000648239">
    <property type="component" value="Unassembled WGS sequence"/>
</dbReference>
<evidence type="ECO:0000256" key="6">
    <source>
        <dbReference type="SAM" id="Phobius"/>
    </source>
</evidence>
<dbReference type="PANTHER" id="PTHR10283">
    <property type="entry name" value="SOLUTE CARRIER FAMILY 13 MEMBER"/>
    <property type="match status" value="1"/>
</dbReference>
<feature type="transmembrane region" description="Helical" evidence="6">
    <location>
        <begin position="191"/>
        <end position="211"/>
    </location>
</feature>
<organism evidence="7 8">
    <name type="scientific">Candidatus Polarisedimenticola svalbardensis</name>
    <dbReference type="NCBI Taxonomy" id="2886004"/>
    <lineage>
        <taxon>Bacteria</taxon>
        <taxon>Pseudomonadati</taxon>
        <taxon>Acidobacteriota</taxon>
        <taxon>Candidatus Polarisedimenticolia</taxon>
        <taxon>Candidatus Polarisedimenticolales</taxon>
        <taxon>Candidatus Polarisedimenticolaceae</taxon>
        <taxon>Candidatus Polarisedimenticola</taxon>
    </lineage>
</organism>
<feature type="transmembrane region" description="Helical" evidence="6">
    <location>
        <begin position="389"/>
        <end position="420"/>
    </location>
</feature>
<dbReference type="CDD" id="cd01115">
    <property type="entry name" value="SLC13_permease"/>
    <property type="match status" value="1"/>
</dbReference>
<feature type="transmembrane region" description="Helical" evidence="6">
    <location>
        <begin position="289"/>
        <end position="306"/>
    </location>
</feature>
<proteinExistence type="predicted"/>
<dbReference type="GO" id="GO:0005886">
    <property type="term" value="C:plasma membrane"/>
    <property type="evidence" value="ECO:0007669"/>
    <property type="project" value="TreeGrafter"/>
</dbReference>
<accession>A0A8J6Y795</accession>
<feature type="transmembrane region" description="Helical" evidence="6">
    <location>
        <begin position="97"/>
        <end position="115"/>
    </location>
</feature>